<dbReference type="AlphaFoldDB" id="S3CUQ4"/>
<sequence>MIRSTTENILGARYAVSLDWSTVMDLLTRGMQRVMLRAFDICKLACVFPAELVRDEEGSKAFTLCHKPWTLGVLALFHQDLDDELLLEICNTEGILSLVYTDTRGGQALCCAPDLSRAISRIIVSVKTNATTRTGKD</sequence>
<dbReference type="GeneID" id="19471900"/>
<accession>S3CUQ4</accession>
<reference evidence="1 2" key="1">
    <citation type="journal article" date="2013" name="BMC Genomics">
        <title>Genomics-driven discovery of the pneumocandin biosynthetic gene cluster in the fungus Glarea lozoyensis.</title>
        <authorList>
            <person name="Chen L."/>
            <person name="Yue Q."/>
            <person name="Zhang X."/>
            <person name="Xiang M."/>
            <person name="Wang C."/>
            <person name="Li S."/>
            <person name="Che Y."/>
            <person name="Ortiz-Lopez F.J."/>
            <person name="Bills G.F."/>
            <person name="Liu X."/>
            <person name="An Z."/>
        </authorList>
    </citation>
    <scope>NUCLEOTIDE SEQUENCE [LARGE SCALE GENOMIC DNA]</scope>
    <source>
        <strain evidence="2">ATCC 20868 / MF5171</strain>
    </source>
</reference>
<evidence type="ECO:0000313" key="2">
    <source>
        <dbReference type="Proteomes" id="UP000016922"/>
    </source>
</evidence>
<protein>
    <submittedName>
        <fullName evidence="1">Uncharacterized protein</fullName>
    </submittedName>
</protein>
<dbReference type="HOGENOM" id="CLU_1865309_0_0_1"/>
<dbReference type="KEGG" id="glz:GLAREA_12860"/>
<dbReference type="RefSeq" id="XP_008082814.1">
    <property type="nucleotide sequence ID" value="XM_008084623.1"/>
</dbReference>
<evidence type="ECO:0000313" key="1">
    <source>
        <dbReference type="EMBL" id="EPE30137.1"/>
    </source>
</evidence>
<dbReference type="EMBL" id="KE145365">
    <property type="protein sequence ID" value="EPE30137.1"/>
    <property type="molecule type" value="Genomic_DNA"/>
</dbReference>
<gene>
    <name evidence="1" type="ORF">GLAREA_12860</name>
</gene>
<proteinExistence type="predicted"/>
<organism evidence="1 2">
    <name type="scientific">Glarea lozoyensis (strain ATCC 20868 / MF5171)</name>
    <dbReference type="NCBI Taxonomy" id="1116229"/>
    <lineage>
        <taxon>Eukaryota</taxon>
        <taxon>Fungi</taxon>
        <taxon>Dikarya</taxon>
        <taxon>Ascomycota</taxon>
        <taxon>Pezizomycotina</taxon>
        <taxon>Leotiomycetes</taxon>
        <taxon>Helotiales</taxon>
        <taxon>Helotiaceae</taxon>
        <taxon>Glarea</taxon>
    </lineage>
</organism>
<dbReference type="Proteomes" id="UP000016922">
    <property type="component" value="Unassembled WGS sequence"/>
</dbReference>
<name>S3CUQ4_GLAL2</name>
<keyword evidence="2" id="KW-1185">Reference proteome</keyword>